<protein>
    <recommendedName>
        <fullName evidence="8">Enoyl-CoA hydratase</fullName>
    </recommendedName>
</protein>
<dbReference type="InterPro" id="IPR001753">
    <property type="entry name" value="Enoyl-CoA_hydra/iso"/>
</dbReference>
<evidence type="ECO:0000256" key="4">
    <source>
        <dbReference type="ARBA" id="ARBA00023140"/>
    </source>
</evidence>
<dbReference type="GeneID" id="30009975"/>
<keyword evidence="7" id="KW-1185">Reference proteome</keyword>
<dbReference type="PANTHER" id="PTHR43684">
    <property type="match status" value="1"/>
</dbReference>
<dbReference type="InterPro" id="IPR029045">
    <property type="entry name" value="ClpP/crotonase-like_dom_sf"/>
</dbReference>
<dbReference type="AlphaFoldDB" id="A0A178ZP73"/>
<name>A0A178ZP73_9EURO</name>
<dbReference type="CDD" id="cd06558">
    <property type="entry name" value="crotonase-like"/>
    <property type="match status" value="1"/>
</dbReference>
<keyword evidence="5" id="KW-0413">Isomerase</keyword>
<proteinExistence type="inferred from homology"/>
<gene>
    <name evidence="6" type="ORF">AYL99_05807</name>
</gene>
<organism evidence="6 7">
    <name type="scientific">Fonsecaea erecta</name>
    <dbReference type="NCBI Taxonomy" id="1367422"/>
    <lineage>
        <taxon>Eukaryota</taxon>
        <taxon>Fungi</taxon>
        <taxon>Dikarya</taxon>
        <taxon>Ascomycota</taxon>
        <taxon>Pezizomycotina</taxon>
        <taxon>Eurotiomycetes</taxon>
        <taxon>Chaetothyriomycetidae</taxon>
        <taxon>Chaetothyriales</taxon>
        <taxon>Herpotrichiellaceae</taxon>
        <taxon>Fonsecaea</taxon>
    </lineage>
</organism>
<evidence type="ECO:0000256" key="5">
    <source>
        <dbReference type="ARBA" id="ARBA00023235"/>
    </source>
</evidence>
<dbReference type="InterPro" id="IPR051053">
    <property type="entry name" value="ECH/Chromodomain_protein"/>
</dbReference>
<dbReference type="RefSeq" id="XP_018694172.1">
    <property type="nucleotide sequence ID" value="XM_018837319.1"/>
</dbReference>
<comment type="subcellular location">
    <subcellularLocation>
        <location evidence="1">Peroxisome</location>
    </subcellularLocation>
</comment>
<dbReference type="OrthoDB" id="448450at2759"/>
<evidence type="ECO:0000256" key="1">
    <source>
        <dbReference type="ARBA" id="ARBA00004275"/>
    </source>
</evidence>
<evidence type="ECO:0000256" key="3">
    <source>
        <dbReference type="ARBA" id="ARBA00005254"/>
    </source>
</evidence>
<dbReference type="GO" id="GO:0006635">
    <property type="term" value="P:fatty acid beta-oxidation"/>
    <property type="evidence" value="ECO:0007669"/>
    <property type="project" value="TreeGrafter"/>
</dbReference>
<comment type="similarity">
    <text evidence="3">Belongs to the enoyl-CoA hydratase/isomerase family.</text>
</comment>
<accession>A0A178ZP73</accession>
<dbReference type="FunFam" id="3.90.226.10:FF:000048">
    <property type="entry name" value="3,2-trans-enoyl-CoA isomerase"/>
    <property type="match status" value="1"/>
</dbReference>
<evidence type="ECO:0000256" key="2">
    <source>
        <dbReference type="ARBA" id="ARBA00005005"/>
    </source>
</evidence>
<dbReference type="GO" id="GO:0005782">
    <property type="term" value="C:peroxisomal matrix"/>
    <property type="evidence" value="ECO:0007669"/>
    <property type="project" value="TreeGrafter"/>
</dbReference>
<dbReference type="STRING" id="1367422.A0A178ZP73"/>
<reference evidence="6 7" key="1">
    <citation type="submission" date="2016-04" db="EMBL/GenBank/DDBJ databases">
        <title>Draft genome of Fonsecaea erecta CBS 125763.</title>
        <authorList>
            <person name="Weiss V.A."/>
            <person name="Vicente V.A."/>
            <person name="Raittz R.T."/>
            <person name="Moreno L.F."/>
            <person name="De Souza E.M."/>
            <person name="Pedrosa F.O."/>
            <person name="Steffens M.B."/>
            <person name="Faoro H."/>
            <person name="Tadra-Sfeir M.Z."/>
            <person name="Najafzadeh M.J."/>
            <person name="Felipe M.S."/>
            <person name="Teixeira M."/>
            <person name="Sun J."/>
            <person name="Xi L."/>
            <person name="Gomes R."/>
            <person name="De Azevedo C.M."/>
            <person name="Salgado C.G."/>
            <person name="Da Silva M.B."/>
            <person name="Nascimento M.F."/>
            <person name="Queiroz-Telles F."/>
            <person name="Attili D.S."/>
            <person name="Gorbushina A."/>
        </authorList>
    </citation>
    <scope>NUCLEOTIDE SEQUENCE [LARGE SCALE GENOMIC DNA]</scope>
    <source>
        <strain evidence="6 7">CBS 125763</strain>
    </source>
</reference>
<dbReference type="GO" id="GO:0004165">
    <property type="term" value="F:delta(3)-delta(2)-enoyl-CoA isomerase activity"/>
    <property type="evidence" value="ECO:0007669"/>
    <property type="project" value="UniProtKB-ARBA"/>
</dbReference>
<dbReference type="EMBL" id="LVYI01000004">
    <property type="protein sequence ID" value="OAP60805.1"/>
    <property type="molecule type" value="Genomic_DNA"/>
</dbReference>
<dbReference type="SUPFAM" id="SSF52096">
    <property type="entry name" value="ClpP/crotonase"/>
    <property type="match status" value="1"/>
</dbReference>
<dbReference type="Pfam" id="PF00378">
    <property type="entry name" value="ECH_1"/>
    <property type="match status" value="1"/>
</dbReference>
<keyword evidence="4" id="KW-0576">Peroxisome</keyword>
<comment type="pathway">
    <text evidence="2">Lipid metabolism; fatty acid beta-oxidation.</text>
</comment>
<evidence type="ECO:0000313" key="6">
    <source>
        <dbReference type="EMBL" id="OAP60805.1"/>
    </source>
</evidence>
<dbReference type="Proteomes" id="UP000078343">
    <property type="component" value="Unassembled WGS sequence"/>
</dbReference>
<dbReference type="PANTHER" id="PTHR43684:SF1">
    <property type="entry name" value="ENOYL-COA DELTA ISOMERASE 2"/>
    <property type="match status" value="1"/>
</dbReference>
<dbReference type="Gene3D" id="3.90.226.10">
    <property type="entry name" value="2-enoyl-CoA Hydratase, Chain A, domain 1"/>
    <property type="match status" value="1"/>
</dbReference>
<sequence>MATVGPDPEQVVTLRTSGRVAIITLNNPQKLNAMRQQDTFRLSCLLRQVAAMDEITVTVVTGKGRFFCAGGDVTSRRPGMDNDHRKETHELRDQVLRSFVANTFDATYSFSMHPKILIVALNGPVVGLHAGLVGYADFVYAAPHAYLLAPFASLGLVAEGGASVGLVQRLGLPLAIEALLTSRKIPCKTLLQCGFINKIFCGRDDSDSDGFLEQVLAEVNERFAEHVNHESVLKIKALIRRPVLDIIDAQTLREVADGMQRFVDGAPQMEFKSVAEGRKRHKL</sequence>
<evidence type="ECO:0008006" key="8">
    <source>
        <dbReference type="Google" id="ProtNLM"/>
    </source>
</evidence>
<evidence type="ECO:0000313" key="7">
    <source>
        <dbReference type="Proteomes" id="UP000078343"/>
    </source>
</evidence>
<comment type="caution">
    <text evidence="6">The sequence shown here is derived from an EMBL/GenBank/DDBJ whole genome shotgun (WGS) entry which is preliminary data.</text>
</comment>